<keyword evidence="5" id="KW-0175">Coiled coil</keyword>
<dbReference type="Pfam" id="PF07724">
    <property type="entry name" value="AAA_2"/>
    <property type="match status" value="1"/>
</dbReference>
<dbReference type="Gene3D" id="3.40.50.300">
    <property type="entry name" value="P-loop containing nucleotide triphosphate hydrolases"/>
    <property type="match status" value="2"/>
</dbReference>
<keyword evidence="8" id="KW-1185">Reference proteome</keyword>
<evidence type="ECO:0000256" key="4">
    <source>
        <dbReference type="RuleBase" id="RU004432"/>
    </source>
</evidence>
<dbReference type="InterPro" id="IPR027417">
    <property type="entry name" value="P-loop_NTPase"/>
</dbReference>
<dbReference type="Gene3D" id="4.10.860.10">
    <property type="entry name" value="UVR domain"/>
    <property type="match status" value="1"/>
</dbReference>
<dbReference type="EMBL" id="JBHSFU010000002">
    <property type="protein sequence ID" value="MFC4556816.1"/>
    <property type="molecule type" value="Genomic_DNA"/>
</dbReference>
<dbReference type="Gene3D" id="1.10.8.60">
    <property type="match status" value="2"/>
</dbReference>
<feature type="domain" description="UVR" evidence="6">
    <location>
        <begin position="335"/>
        <end position="370"/>
    </location>
</feature>
<keyword evidence="1 4" id="KW-0547">Nucleotide-binding</keyword>
<dbReference type="PANTHER" id="PTHR11638">
    <property type="entry name" value="ATP-DEPENDENT CLP PROTEASE"/>
    <property type="match status" value="1"/>
</dbReference>
<accession>A0ABV9DDH9</accession>
<dbReference type="InterPro" id="IPR018368">
    <property type="entry name" value="ClpA/B_CS1"/>
</dbReference>
<dbReference type="PRINTS" id="PR00300">
    <property type="entry name" value="CLPPROTEASEA"/>
</dbReference>
<dbReference type="InterPro" id="IPR001270">
    <property type="entry name" value="ClpA/B"/>
</dbReference>
<dbReference type="PANTHER" id="PTHR11638:SF175">
    <property type="entry name" value="ATP-DEPENDENT CLP PROTEASE, ATP-BINDING SUBUNIT CLPC"/>
    <property type="match status" value="1"/>
</dbReference>
<keyword evidence="3 4" id="KW-0143">Chaperone</keyword>
<dbReference type="InterPro" id="IPR041546">
    <property type="entry name" value="ClpA/ClpB_AAA_lid"/>
</dbReference>
<dbReference type="Pfam" id="PF17871">
    <property type="entry name" value="AAA_lid_9"/>
    <property type="match status" value="1"/>
</dbReference>
<dbReference type="InterPro" id="IPR003959">
    <property type="entry name" value="ATPase_AAA_core"/>
</dbReference>
<organism evidence="7 8">
    <name type="scientific">Virgibacillus kekensis</name>
    <dbReference type="NCBI Taxonomy" id="202261"/>
    <lineage>
        <taxon>Bacteria</taxon>
        <taxon>Bacillati</taxon>
        <taxon>Bacillota</taxon>
        <taxon>Bacilli</taxon>
        <taxon>Bacillales</taxon>
        <taxon>Bacillaceae</taxon>
        <taxon>Virgibacillus</taxon>
    </lineage>
</organism>
<sequence>MQCEQCGIRPANINVTMKINNEKMQMHVCNKCFEEIQGNLMNNGYGFNPNQQDDFSEGFFQGNGQGFTGTKTQQQAAGGNGLLDQLGKNLTHAARAGLIDPVIGRDSEVKRVVETINRRNKNNPVLIGEPGVGKTAIAEGLALKITEGNVPAKLMNKEIYLLDVASLVANTGIRGQFEERMKQLVQELQSRKNVILFVDEIHLLVGAGTAEGSQMDAGNILKPALARGELQLIGATTLKEYRKIEKDAALERRFQPIIVKEPSVDEAVQILNGIKDRYEKFHEVYYSDEVIRSFVTLSQRYIQDRFLPDKAIDLMDEVGSRLNLSNAEKDSNSIKKKLDEIIKEKEKAAEKEDYEQAAHLRYQEIQLQKQLEKAKDDEQITDVDISDVQLIVEEKTGIPVTKLQADEQEKMKSLAENLEAKVIGQPEAVTKVAKAIRRSRAGLKSKHRPIGSFLFVGPTGVGKTELSKALAQEMFGTRDSMIRLDMSEYMEKHTVSKIIGSPPGYVGHEEAGQLTEQVRRNPYSILLLDEIEKAHPDVQNMFLQIMEDGHLTDSHGRNVSFKDTVIIMTSNAGTGDKQISVGFNKAQHESVSTLENLSNYFKPEFLNRFDGIVTFNELTEDNLLEIVDLMLAELEEAIEENNISITITDEAKQELVRLGYDRRFGARPLRRVIQDKIEDQLTDLILEEETVENVEVKVTDGEIAVVKSK</sequence>
<keyword evidence="2 4" id="KW-0067">ATP-binding</keyword>
<evidence type="ECO:0000313" key="8">
    <source>
        <dbReference type="Proteomes" id="UP001595989"/>
    </source>
</evidence>
<evidence type="ECO:0000256" key="2">
    <source>
        <dbReference type="ARBA" id="ARBA00022840"/>
    </source>
</evidence>
<feature type="coiled-coil region" evidence="5">
    <location>
        <begin position="324"/>
        <end position="377"/>
    </location>
</feature>
<proteinExistence type="inferred from homology"/>
<dbReference type="CDD" id="cd19499">
    <property type="entry name" value="RecA-like_ClpB_Hsp104-like"/>
    <property type="match status" value="1"/>
</dbReference>
<gene>
    <name evidence="7" type="ORF">ACFO3D_01170</name>
</gene>
<dbReference type="Pfam" id="PF10431">
    <property type="entry name" value="ClpB_D2-small"/>
    <property type="match status" value="1"/>
</dbReference>
<evidence type="ECO:0000256" key="5">
    <source>
        <dbReference type="SAM" id="Coils"/>
    </source>
</evidence>
<dbReference type="PROSITE" id="PS50151">
    <property type="entry name" value="UVR"/>
    <property type="match status" value="1"/>
</dbReference>
<comment type="caution">
    <text evidence="7">The sequence shown here is derived from an EMBL/GenBank/DDBJ whole genome shotgun (WGS) entry which is preliminary data.</text>
</comment>
<dbReference type="InterPro" id="IPR028299">
    <property type="entry name" value="ClpA/B_CS2"/>
</dbReference>
<dbReference type="SMART" id="SM01086">
    <property type="entry name" value="ClpB_D2-small"/>
    <property type="match status" value="1"/>
</dbReference>
<dbReference type="SMART" id="SM00382">
    <property type="entry name" value="AAA"/>
    <property type="match status" value="2"/>
</dbReference>
<dbReference type="InterPro" id="IPR001943">
    <property type="entry name" value="UVR_dom"/>
</dbReference>
<dbReference type="PROSITE" id="PS00870">
    <property type="entry name" value="CLPAB_1"/>
    <property type="match status" value="1"/>
</dbReference>
<dbReference type="InterPro" id="IPR003593">
    <property type="entry name" value="AAA+_ATPase"/>
</dbReference>
<dbReference type="InterPro" id="IPR019489">
    <property type="entry name" value="Clp_ATPase_C"/>
</dbReference>
<dbReference type="InterPro" id="IPR050130">
    <property type="entry name" value="ClpA_ClpB"/>
</dbReference>
<protein>
    <submittedName>
        <fullName evidence="7">AAA family ATPase</fullName>
    </submittedName>
</protein>
<evidence type="ECO:0000256" key="1">
    <source>
        <dbReference type="ARBA" id="ARBA00022741"/>
    </source>
</evidence>
<dbReference type="RefSeq" id="WP_390292748.1">
    <property type="nucleotide sequence ID" value="NZ_JBHSFU010000002.1"/>
</dbReference>
<dbReference type="CDD" id="cd00009">
    <property type="entry name" value="AAA"/>
    <property type="match status" value="1"/>
</dbReference>
<name>A0ABV9DDH9_9BACI</name>
<comment type="similarity">
    <text evidence="4">Belongs to the ClpA/ClpB family.</text>
</comment>
<dbReference type="Proteomes" id="UP001595989">
    <property type="component" value="Unassembled WGS sequence"/>
</dbReference>
<dbReference type="PROSITE" id="PS00871">
    <property type="entry name" value="CLPAB_2"/>
    <property type="match status" value="1"/>
</dbReference>
<evidence type="ECO:0000313" key="7">
    <source>
        <dbReference type="EMBL" id="MFC4556816.1"/>
    </source>
</evidence>
<dbReference type="SUPFAM" id="SSF52540">
    <property type="entry name" value="P-loop containing nucleoside triphosphate hydrolases"/>
    <property type="match status" value="2"/>
</dbReference>
<dbReference type="Pfam" id="PF00004">
    <property type="entry name" value="AAA"/>
    <property type="match status" value="1"/>
</dbReference>
<evidence type="ECO:0000256" key="3">
    <source>
        <dbReference type="ARBA" id="ARBA00023186"/>
    </source>
</evidence>
<evidence type="ECO:0000259" key="6">
    <source>
        <dbReference type="PROSITE" id="PS50151"/>
    </source>
</evidence>
<reference evidence="8" key="1">
    <citation type="journal article" date="2019" name="Int. J. Syst. Evol. Microbiol.">
        <title>The Global Catalogue of Microorganisms (GCM) 10K type strain sequencing project: providing services to taxonomists for standard genome sequencing and annotation.</title>
        <authorList>
            <consortium name="The Broad Institute Genomics Platform"/>
            <consortium name="The Broad Institute Genome Sequencing Center for Infectious Disease"/>
            <person name="Wu L."/>
            <person name="Ma J."/>
        </authorList>
    </citation>
    <scope>NUCLEOTIDE SEQUENCE [LARGE SCALE GENOMIC DNA]</scope>
    <source>
        <strain evidence="8">CGMCC 4.7426</strain>
    </source>
</reference>